<reference evidence="1 2" key="1">
    <citation type="journal article" date="2014" name="Antonie Van Leeuwenhoek">
        <title>Hyphomonas beringensis sp. nov. and Hyphomonas chukchiensis sp. nov., isolated from surface seawater of the Bering Sea and Chukchi Sea.</title>
        <authorList>
            <person name="Li C."/>
            <person name="Lai Q."/>
            <person name="Li G."/>
            <person name="Dong C."/>
            <person name="Wang J."/>
            <person name="Liao Y."/>
            <person name="Shao Z."/>
        </authorList>
    </citation>
    <scope>NUCLEOTIDE SEQUENCE [LARGE SCALE GENOMIC DNA]</scope>
    <source>
        <strain evidence="1 2">25B14_1</strain>
    </source>
</reference>
<dbReference type="STRING" id="1280946.HY29_17645"/>
<dbReference type="PATRIC" id="fig|1280946.3.peg.2811"/>
<comment type="caution">
    <text evidence="1">The sequence shown here is derived from an EMBL/GenBank/DDBJ whole genome shotgun (WGS) entry which is preliminary data.</text>
</comment>
<dbReference type="Proteomes" id="UP000027037">
    <property type="component" value="Unassembled WGS sequence"/>
</dbReference>
<evidence type="ECO:0000313" key="1">
    <source>
        <dbReference type="EMBL" id="KCZ53191.1"/>
    </source>
</evidence>
<accession>A0A062TYS2</accession>
<dbReference type="AlphaFoldDB" id="A0A062TYS2"/>
<organism evidence="1 2">
    <name type="scientific">Hyphomonas beringensis</name>
    <dbReference type="NCBI Taxonomy" id="1280946"/>
    <lineage>
        <taxon>Bacteria</taxon>
        <taxon>Pseudomonadati</taxon>
        <taxon>Pseudomonadota</taxon>
        <taxon>Alphaproteobacteria</taxon>
        <taxon>Hyphomonadales</taxon>
        <taxon>Hyphomonadaceae</taxon>
        <taxon>Hyphomonas</taxon>
    </lineage>
</organism>
<dbReference type="RefSeq" id="WP_034798030.1">
    <property type="nucleotide sequence ID" value="NZ_AWFF01000059.1"/>
</dbReference>
<proteinExistence type="predicted"/>
<dbReference type="EMBL" id="AWFF01000059">
    <property type="protein sequence ID" value="KCZ53191.1"/>
    <property type="molecule type" value="Genomic_DNA"/>
</dbReference>
<evidence type="ECO:0000313" key="2">
    <source>
        <dbReference type="Proteomes" id="UP000027037"/>
    </source>
</evidence>
<sequence length="68" mass="7833">MSDKINVVHEGRGGYVEYQNVRYTIDHVGEGCFCIHFPDGKKHKDLKIHQRALTAYAESHDPKWYVGS</sequence>
<gene>
    <name evidence="1" type="ORF">HY29_17645</name>
</gene>
<protein>
    <submittedName>
        <fullName evidence="1">Uncharacterized protein</fullName>
    </submittedName>
</protein>
<name>A0A062TYS2_9PROT</name>
<dbReference type="OrthoDB" id="9843219at2"/>
<keyword evidence="2" id="KW-1185">Reference proteome</keyword>